<evidence type="ECO:0000313" key="7">
    <source>
        <dbReference type="Proteomes" id="UP000295726"/>
    </source>
</evidence>
<comment type="similarity">
    <text evidence="1">Belongs to the FGGY kinase family.</text>
</comment>
<dbReference type="GO" id="GO:0005975">
    <property type="term" value="P:carbohydrate metabolic process"/>
    <property type="evidence" value="ECO:0007669"/>
    <property type="project" value="InterPro"/>
</dbReference>
<keyword evidence="2" id="KW-0808">Transferase</keyword>
<dbReference type="Proteomes" id="UP000295726">
    <property type="component" value="Unassembled WGS sequence"/>
</dbReference>
<organism evidence="6 7">
    <name type="scientific">Muricomes intestini</name>
    <dbReference type="NCBI Taxonomy" id="1796634"/>
    <lineage>
        <taxon>Bacteria</taxon>
        <taxon>Bacillati</taxon>
        <taxon>Bacillota</taxon>
        <taxon>Clostridia</taxon>
        <taxon>Lachnospirales</taxon>
        <taxon>Lachnospiraceae</taxon>
        <taxon>Muricomes</taxon>
    </lineage>
</organism>
<comment type="caution">
    <text evidence="6">The sequence shown here is derived from an EMBL/GenBank/DDBJ whole genome shotgun (WGS) entry which is preliminary data.</text>
</comment>
<dbReference type="Pfam" id="PF02782">
    <property type="entry name" value="FGGY_C"/>
    <property type="match status" value="1"/>
</dbReference>
<dbReference type="AlphaFoldDB" id="A0A4R3K9W0"/>
<dbReference type="PIRSF" id="PIRSF000538">
    <property type="entry name" value="GlpK"/>
    <property type="match status" value="1"/>
</dbReference>
<evidence type="ECO:0000256" key="3">
    <source>
        <dbReference type="ARBA" id="ARBA00022777"/>
    </source>
</evidence>
<dbReference type="InterPro" id="IPR018485">
    <property type="entry name" value="FGGY_C"/>
</dbReference>
<dbReference type="InterPro" id="IPR018484">
    <property type="entry name" value="FGGY_N"/>
</dbReference>
<evidence type="ECO:0000259" key="4">
    <source>
        <dbReference type="Pfam" id="PF00370"/>
    </source>
</evidence>
<dbReference type="InterPro" id="IPR000577">
    <property type="entry name" value="Carb_kinase_FGGY"/>
</dbReference>
<dbReference type="PANTHER" id="PTHR43095:SF3">
    <property type="entry name" value="L-XYLULOSE_3-KETO-L-GULONATE KINASE"/>
    <property type="match status" value="1"/>
</dbReference>
<feature type="domain" description="Carbohydrate kinase FGGY C-terminal" evidence="5">
    <location>
        <begin position="261"/>
        <end position="452"/>
    </location>
</feature>
<dbReference type="Pfam" id="PF00370">
    <property type="entry name" value="FGGY_N"/>
    <property type="match status" value="1"/>
</dbReference>
<dbReference type="CDD" id="cd07802">
    <property type="entry name" value="ASKHA_NBD_FGGY_EcLyxK-like"/>
    <property type="match status" value="1"/>
</dbReference>
<dbReference type="RefSeq" id="WP_165920884.1">
    <property type="nucleotide sequence ID" value="NZ_DAIQXH010000081.1"/>
</dbReference>
<evidence type="ECO:0000256" key="1">
    <source>
        <dbReference type="ARBA" id="ARBA00009156"/>
    </source>
</evidence>
<keyword evidence="7" id="KW-1185">Reference proteome</keyword>
<sequence>MEQYLIGVDNGGSDIKCAVFDLKGREIAVAGTQVPMNIPEPGFTERNADAVWRANVSVIQEALKEADISGDSVAAVGLTGYGNGMVLIDEQFQAVYPVIVSTDDRAGDYCRRFKESGIEEKVFPYTLQTTWGAQPAALLPWFRDHKPEVLEKTRWVLSLKDFIRLRLTGALAGEITDASSGCLVNLDTRKYDPFLFEAFGIEGCYGKMPPILESTEVSGYVTEAAARETGLAAGVPVAAGYFDIDANALASGVLSENELCLIAGTWSINEYLSKDAPRDMKHKQNTVTLSYLKDYYIMEDSTPTSASNFNWFIKTLLHPDRPEKAMNQIYDECNGFVESTKPEDSKVIFVPYLFGSATHPDAHGAFLNLTGGDDRGAMLRAVYEGVVFSSTHHVYNLKRPIESYTKARLSGGVSNSEVWSQMMSDVLQIPIETLEDGEPGAKGAAMGAGVACGIFADLEDAAAHMVHIGKTYTPRPEYGSVYAEKFKRYEAALGAVDLLAERL</sequence>
<keyword evidence="3 6" id="KW-0418">Kinase</keyword>
<accession>A0A4R3K9W0</accession>
<dbReference type="InterPro" id="IPR043129">
    <property type="entry name" value="ATPase_NBD"/>
</dbReference>
<dbReference type="InterPro" id="IPR050406">
    <property type="entry name" value="FGGY_Carb_Kinase"/>
</dbReference>
<protein>
    <submittedName>
        <fullName evidence="6">L-xylulokinase</fullName>
    </submittedName>
</protein>
<dbReference type="PANTHER" id="PTHR43095">
    <property type="entry name" value="SUGAR KINASE"/>
    <property type="match status" value="1"/>
</dbReference>
<dbReference type="GO" id="GO:0016301">
    <property type="term" value="F:kinase activity"/>
    <property type="evidence" value="ECO:0007669"/>
    <property type="project" value="UniProtKB-KW"/>
</dbReference>
<gene>
    <name evidence="6" type="ORF">EDD59_10811</name>
</gene>
<dbReference type="EMBL" id="SLZZ01000008">
    <property type="protein sequence ID" value="TCS79431.1"/>
    <property type="molecule type" value="Genomic_DNA"/>
</dbReference>
<dbReference type="SUPFAM" id="SSF53067">
    <property type="entry name" value="Actin-like ATPase domain"/>
    <property type="match status" value="2"/>
</dbReference>
<dbReference type="Gene3D" id="3.30.420.40">
    <property type="match status" value="2"/>
</dbReference>
<reference evidence="6 7" key="1">
    <citation type="submission" date="2019-03" db="EMBL/GenBank/DDBJ databases">
        <title>Genomic Encyclopedia of Type Strains, Phase IV (KMG-IV): sequencing the most valuable type-strain genomes for metagenomic binning, comparative biology and taxonomic classification.</title>
        <authorList>
            <person name="Goeker M."/>
        </authorList>
    </citation>
    <scope>NUCLEOTIDE SEQUENCE [LARGE SCALE GENOMIC DNA]</scope>
    <source>
        <strain evidence="6 7">DSM 29489</strain>
    </source>
</reference>
<evidence type="ECO:0000259" key="5">
    <source>
        <dbReference type="Pfam" id="PF02782"/>
    </source>
</evidence>
<evidence type="ECO:0000256" key="2">
    <source>
        <dbReference type="ARBA" id="ARBA00022679"/>
    </source>
</evidence>
<feature type="domain" description="Carbohydrate kinase FGGY N-terminal" evidence="4">
    <location>
        <begin position="4"/>
        <end position="248"/>
    </location>
</feature>
<proteinExistence type="inferred from homology"/>
<evidence type="ECO:0000313" key="6">
    <source>
        <dbReference type="EMBL" id="TCS79431.1"/>
    </source>
</evidence>
<name>A0A4R3K9W0_9FIRM</name>